<reference evidence="2" key="1">
    <citation type="submission" date="2018-05" db="EMBL/GenBank/DDBJ databases">
        <authorList>
            <person name="Lanie J.A."/>
            <person name="Ng W.-L."/>
            <person name="Kazmierczak K.M."/>
            <person name="Andrzejewski T.M."/>
            <person name="Davidsen T.M."/>
            <person name="Wayne K.J."/>
            <person name="Tettelin H."/>
            <person name="Glass J.I."/>
            <person name="Rusch D."/>
            <person name="Podicherti R."/>
            <person name="Tsui H.-C.T."/>
            <person name="Winkler M.E."/>
        </authorList>
    </citation>
    <scope>NUCLEOTIDE SEQUENCE</scope>
</reference>
<gene>
    <name evidence="2" type="ORF">METZ01_LOCUS423174</name>
</gene>
<keyword evidence="1" id="KW-1133">Transmembrane helix</keyword>
<proteinExistence type="predicted"/>
<evidence type="ECO:0000313" key="2">
    <source>
        <dbReference type="EMBL" id="SVD70320.1"/>
    </source>
</evidence>
<dbReference type="EMBL" id="UINC01167675">
    <property type="protein sequence ID" value="SVD70320.1"/>
    <property type="molecule type" value="Genomic_DNA"/>
</dbReference>
<dbReference type="AlphaFoldDB" id="A0A382XHL6"/>
<evidence type="ECO:0000256" key="1">
    <source>
        <dbReference type="SAM" id="Phobius"/>
    </source>
</evidence>
<protein>
    <submittedName>
        <fullName evidence="2">Uncharacterized protein</fullName>
    </submittedName>
</protein>
<name>A0A382XHL6_9ZZZZ</name>
<keyword evidence="1" id="KW-0472">Membrane</keyword>
<accession>A0A382XHL6</accession>
<feature type="transmembrane region" description="Helical" evidence="1">
    <location>
        <begin position="28"/>
        <end position="52"/>
    </location>
</feature>
<keyword evidence="1" id="KW-0812">Transmembrane</keyword>
<organism evidence="2">
    <name type="scientific">marine metagenome</name>
    <dbReference type="NCBI Taxonomy" id="408172"/>
    <lineage>
        <taxon>unclassified sequences</taxon>
        <taxon>metagenomes</taxon>
        <taxon>ecological metagenomes</taxon>
    </lineage>
</organism>
<sequence>MESFNVIQVMLSQPAAATPAPPPPDLSFWGSILNAGIAEQAVMLLLLGFSIISWA</sequence>
<feature type="non-terminal residue" evidence="2">
    <location>
        <position position="55"/>
    </location>
</feature>